<dbReference type="PANTHER" id="PTHR15297:SF2">
    <property type="entry name" value="IMMUNOGLOBULIN SUPERFAMILY MEMBER 6"/>
    <property type="match status" value="1"/>
</dbReference>
<sequence>LTCAGSALPYLQQQDDDGGEVSVEQSMTILRKSEHQWVSIPCVVNVSSCSLPHTISWFVFRTDSHQQINLVDHHEKFTLEQDSLRIESLSKADCGVYYCFGSLLERQDEGAQAFGQGTVLKVSEGGLSIYQLLLLTLLVLLSVYSLVILTLCTCIKTGKFQSVFKKGLGKRGSKEEWAQQLRFSGVVQELYERNLPCDQNNVPQTQNTVFQNVQPHEDIYQNLDE</sequence>
<dbReference type="InterPro" id="IPR003599">
    <property type="entry name" value="Ig_sub"/>
</dbReference>
<keyword evidence="4" id="KW-1185">Reference proteome</keyword>
<keyword evidence="1" id="KW-1133">Transmembrane helix</keyword>
<dbReference type="EMBL" id="SRMA01026386">
    <property type="protein sequence ID" value="TRY84707.1"/>
    <property type="molecule type" value="Genomic_DNA"/>
</dbReference>
<comment type="caution">
    <text evidence="3">The sequence shown here is derived from an EMBL/GenBank/DDBJ whole genome shotgun (WGS) entry which is preliminary data.</text>
</comment>
<dbReference type="PROSITE" id="PS50835">
    <property type="entry name" value="IG_LIKE"/>
    <property type="match status" value="1"/>
</dbReference>
<protein>
    <recommendedName>
        <fullName evidence="2">Ig-like domain-containing protein</fullName>
    </recommendedName>
</protein>
<accession>A0A553Q473</accession>
<evidence type="ECO:0000256" key="1">
    <source>
        <dbReference type="SAM" id="Phobius"/>
    </source>
</evidence>
<feature type="non-terminal residue" evidence="3">
    <location>
        <position position="1"/>
    </location>
</feature>
<feature type="domain" description="Ig-like" evidence="2">
    <location>
        <begin position="9"/>
        <end position="99"/>
    </location>
</feature>
<keyword evidence="1" id="KW-0812">Transmembrane</keyword>
<name>A0A553Q473_9TELE</name>
<evidence type="ECO:0000313" key="3">
    <source>
        <dbReference type="EMBL" id="TRY84707.1"/>
    </source>
</evidence>
<evidence type="ECO:0000313" key="4">
    <source>
        <dbReference type="Proteomes" id="UP000316079"/>
    </source>
</evidence>
<dbReference type="SMART" id="SM00409">
    <property type="entry name" value="IG"/>
    <property type="match status" value="1"/>
</dbReference>
<dbReference type="AlphaFoldDB" id="A0A553Q473"/>
<feature type="transmembrane region" description="Helical" evidence="1">
    <location>
        <begin position="129"/>
        <end position="155"/>
    </location>
</feature>
<dbReference type="InterPro" id="IPR007110">
    <property type="entry name" value="Ig-like_dom"/>
</dbReference>
<reference evidence="3 4" key="1">
    <citation type="journal article" date="2019" name="Sci. Data">
        <title>Hybrid genome assembly and annotation of Danionella translucida.</title>
        <authorList>
            <person name="Kadobianskyi M."/>
            <person name="Schulze L."/>
            <person name="Schuelke M."/>
            <person name="Judkewitz B."/>
        </authorList>
    </citation>
    <scope>NUCLEOTIDE SEQUENCE [LARGE SCALE GENOMIC DNA]</scope>
    <source>
        <strain evidence="3 4">Bolton</strain>
    </source>
</reference>
<dbReference type="Proteomes" id="UP000316079">
    <property type="component" value="Unassembled WGS sequence"/>
</dbReference>
<dbReference type="SUPFAM" id="SSF48726">
    <property type="entry name" value="Immunoglobulin"/>
    <property type="match status" value="1"/>
</dbReference>
<dbReference type="InterPro" id="IPR013783">
    <property type="entry name" value="Ig-like_fold"/>
</dbReference>
<dbReference type="OrthoDB" id="9905432at2759"/>
<evidence type="ECO:0000259" key="2">
    <source>
        <dbReference type="PROSITE" id="PS50835"/>
    </source>
</evidence>
<organism evidence="3 4">
    <name type="scientific">Danionella cerebrum</name>
    <dbReference type="NCBI Taxonomy" id="2873325"/>
    <lineage>
        <taxon>Eukaryota</taxon>
        <taxon>Metazoa</taxon>
        <taxon>Chordata</taxon>
        <taxon>Craniata</taxon>
        <taxon>Vertebrata</taxon>
        <taxon>Euteleostomi</taxon>
        <taxon>Actinopterygii</taxon>
        <taxon>Neopterygii</taxon>
        <taxon>Teleostei</taxon>
        <taxon>Ostariophysi</taxon>
        <taxon>Cypriniformes</taxon>
        <taxon>Danionidae</taxon>
        <taxon>Danioninae</taxon>
        <taxon>Danionella</taxon>
    </lineage>
</organism>
<proteinExistence type="predicted"/>
<dbReference type="PANTHER" id="PTHR15297">
    <property type="entry name" value="IMMUNOGLOBULIN SUPERFAMILY MEMBER 6"/>
    <property type="match status" value="1"/>
</dbReference>
<keyword evidence="1" id="KW-0472">Membrane</keyword>
<dbReference type="InterPro" id="IPR036179">
    <property type="entry name" value="Ig-like_dom_sf"/>
</dbReference>
<dbReference type="InterPro" id="IPR039089">
    <property type="entry name" value="IGSF6"/>
</dbReference>
<dbReference type="Gene3D" id="2.60.40.10">
    <property type="entry name" value="Immunoglobulins"/>
    <property type="match status" value="1"/>
</dbReference>
<gene>
    <name evidence="3" type="ORF">DNTS_003922</name>
</gene>
<dbReference type="STRING" id="623744.A0A553Q473"/>